<dbReference type="InterPro" id="IPR052752">
    <property type="entry name" value="NACHT-WD_repeat"/>
</dbReference>
<keyword evidence="4" id="KW-1185">Reference proteome</keyword>
<dbReference type="EMBL" id="MU827306">
    <property type="protein sequence ID" value="KAJ7363334.1"/>
    <property type="molecule type" value="Genomic_DNA"/>
</dbReference>
<organism evidence="3 4">
    <name type="scientific">Desmophyllum pertusum</name>
    <dbReference type="NCBI Taxonomy" id="174260"/>
    <lineage>
        <taxon>Eukaryota</taxon>
        <taxon>Metazoa</taxon>
        <taxon>Cnidaria</taxon>
        <taxon>Anthozoa</taxon>
        <taxon>Hexacorallia</taxon>
        <taxon>Scleractinia</taxon>
        <taxon>Caryophylliina</taxon>
        <taxon>Caryophylliidae</taxon>
        <taxon>Desmophyllum</taxon>
    </lineage>
</organism>
<evidence type="ECO:0000313" key="3">
    <source>
        <dbReference type="EMBL" id="KAJ7363334.1"/>
    </source>
</evidence>
<dbReference type="Pfam" id="PF13271">
    <property type="entry name" value="DUF4062"/>
    <property type="match status" value="1"/>
</dbReference>
<dbReference type="Proteomes" id="UP001163046">
    <property type="component" value="Unassembled WGS sequence"/>
</dbReference>
<dbReference type="OrthoDB" id="2325716at2759"/>
<feature type="region of interest" description="Disordered" evidence="1">
    <location>
        <begin position="1"/>
        <end position="112"/>
    </location>
</feature>
<protein>
    <recommendedName>
        <fullName evidence="2">DUF4062 domain-containing protein</fullName>
    </recommendedName>
</protein>
<feature type="compositionally biased region" description="Low complexity" evidence="1">
    <location>
        <begin position="82"/>
        <end position="93"/>
    </location>
</feature>
<gene>
    <name evidence="3" type="ORF">OS493_011622</name>
</gene>
<proteinExistence type="predicted"/>
<dbReference type="InterPro" id="IPR025139">
    <property type="entry name" value="DUF4062"/>
</dbReference>
<dbReference type="PANTHER" id="PTHR19871">
    <property type="entry name" value="BETA TRANSDUCIN-RELATED PROTEIN"/>
    <property type="match status" value="1"/>
</dbReference>
<evidence type="ECO:0000313" key="4">
    <source>
        <dbReference type="Proteomes" id="UP001163046"/>
    </source>
</evidence>
<feature type="compositionally biased region" description="Basic residues" evidence="1">
    <location>
        <begin position="1"/>
        <end position="13"/>
    </location>
</feature>
<feature type="compositionally biased region" description="Low complexity" evidence="1">
    <location>
        <begin position="62"/>
        <end position="74"/>
    </location>
</feature>
<reference evidence="3" key="1">
    <citation type="submission" date="2023-01" db="EMBL/GenBank/DDBJ databases">
        <title>Genome assembly of the deep-sea coral Lophelia pertusa.</title>
        <authorList>
            <person name="Herrera S."/>
            <person name="Cordes E."/>
        </authorList>
    </citation>
    <scope>NUCLEOTIDE SEQUENCE</scope>
    <source>
        <strain evidence="3">USNM1676648</strain>
        <tissue evidence="3">Polyp</tissue>
    </source>
</reference>
<evidence type="ECO:0000256" key="1">
    <source>
        <dbReference type="SAM" id="MobiDB-lite"/>
    </source>
</evidence>
<feature type="compositionally biased region" description="Polar residues" evidence="1">
    <location>
        <begin position="16"/>
        <end position="32"/>
    </location>
</feature>
<comment type="caution">
    <text evidence="3">The sequence shown here is derived from an EMBL/GenBank/DDBJ whole genome shotgun (WGS) entry which is preliminary data.</text>
</comment>
<evidence type="ECO:0000259" key="2">
    <source>
        <dbReference type="Pfam" id="PF13271"/>
    </source>
</evidence>
<dbReference type="PANTHER" id="PTHR19871:SF14">
    <property type="entry name" value="DUF4062 DOMAIN-CONTAINING PROTEIN"/>
    <property type="match status" value="1"/>
</dbReference>
<name>A0A9W9YTU5_9CNID</name>
<sequence>MGIIVSRRKRRALVTRQPTSDTASSQPDNQELQEPRFDSQGNILRSSDDENESDADEKSEASDGSDSESQSNDEGFGERNASKSASVSSNQSVREIPGTIEKDETKKTVQASEEEEFTIAWRKAFLEDLDIKISDNVKIVRIFTSSTFTDTFMERNTLMERVYPRLKSYCQERGYDFQVVDMRWGVRDESTDDHMTTELCMREIRACQKLSTGPNFITFLGQKYGYRPFPVKITASEFEKLLGAVDNQDDLQLLKNWFWRDDNSVPAQYLLQPITSLLPDYRDNANDESRKKASAEWWTAFERMQVVLRMAADNVLEEAERHKYHMSGQYFRGEWIPCTRSVKLSLYLKEKVTPESAIFSHYHYKVNNYEDEFLTVV</sequence>
<dbReference type="AlphaFoldDB" id="A0A9W9YTU5"/>
<feature type="domain" description="DUF4062" evidence="2">
    <location>
        <begin position="141"/>
        <end position="238"/>
    </location>
</feature>
<accession>A0A9W9YTU5</accession>